<dbReference type="Proteomes" id="UP000060390">
    <property type="component" value="Chromosome"/>
</dbReference>
<feature type="compositionally biased region" description="Low complexity" evidence="1">
    <location>
        <begin position="173"/>
        <end position="204"/>
    </location>
</feature>
<gene>
    <name evidence="3" type="ORF">HLASA_0309</name>
    <name evidence="2" type="ORF">HLASF_0310</name>
</gene>
<feature type="region of interest" description="Disordered" evidence="1">
    <location>
        <begin position="111"/>
        <end position="216"/>
    </location>
</feature>
<evidence type="ECO:0000313" key="4">
    <source>
        <dbReference type="Proteomes" id="UP000060390"/>
    </source>
</evidence>
<evidence type="ECO:0000313" key="3">
    <source>
        <dbReference type="EMBL" id="ALG81219.1"/>
    </source>
</evidence>
<reference evidence="4" key="2">
    <citation type="submission" date="2015-05" db="EMBL/GenBank/DDBJ databases">
        <title>Complete genome sequence of Halanaeroarchaeum sulfurireducens type strain M27-SA2, a sulfate-reducer haloarchaeon from marine anoxic lake Medee.</title>
        <authorList>
            <person name="Messina E."/>
            <person name="Kublanov I.V."/>
            <person name="Toshchakov S."/>
            <person name="Arcadi E."/>
            <person name="La Spada G."/>
            <person name="La Cono V."/>
            <person name="Yakimov M.M."/>
        </authorList>
    </citation>
    <scope>NUCLEOTIDE SEQUENCE [LARGE SCALE GENOMIC DNA]</scope>
    <source>
        <strain evidence="4">M27-SA2</strain>
    </source>
</reference>
<evidence type="ECO:0000313" key="2">
    <source>
        <dbReference type="EMBL" id="AKH96817.1"/>
    </source>
</evidence>
<keyword evidence="5" id="KW-1185">Reference proteome</keyword>
<dbReference type="HOGENOM" id="CLU_770749_0_0_2"/>
<feature type="compositionally biased region" description="Low complexity" evidence="1">
    <location>
        <begin position="145"/>
        <end position="160"/>
    </location>
</feature>
<organism evidence="2 5">
    <name type="scientific">Halanaeroarchaeum sulfurireducens</name>
    <dbReference type="NCBI Taxonomy" id="1604004"/>
    <lineage>
        <taxon>Archaea</taxon>
        <taxon>Methanobacteriati</taxon>
        <taxon>Methanobacteriota</taxon>
        <taxon>Stenosarchaea group</taxon>
        <taxon>Halobacteria</taxon>
        <taxon>Halobacteriales</taxon>
        <taxon>Halobacteriaceae</taxon>
        <taxon>Halanaeroarchaeum</taxon>
    </lineage>
</organism>
<reference evidence="2 5" key="1">
    <citation type="journal article" date="2015" name="ISME J.">
        <title>Elemental sulfur and acetate can support life of a novel strictly anaerobic haloarchaeon.</title>
        <authorList>
            <person name="Sorokin D.Y."/>
            <person name="Kublanov I.V."/>
            <person name="Gavrilov S.N."/>
            <person name="Rojo D."/>
            <person name="Roman P."/>
            <person name="Golyshin P.N."/>
            <person name="Slepak V.Z."/>
            <person name="Smedile F."/>
            <person name="Ferrer M."/>
            <person name="Messina E."/>
            <person name="La Cono V."/>
            <person name="Yakimov M.M."/>
        </authorList>
    </citation>
    <scope>NUCLEOTIDE SEQUENCE [LARGE SCALE GENOMIC DNA]</scope>
    <source>
        <strain evidence="2 5">HSR2</strain>
    </source>
</reference>
<reference evidence="3 4" key="3">
    <citation type="journal article" date="2016" name="Stand. Genomic Sci.">
        <title>Complete genome sequence of 'Halanaeroarchaeum sulfurireducens' M27-SA2, a sulfur-reducing and acetate-oxidizing haloarchaeon from the deep-sea hypersaline anoxic lake Medee.</title>
        <authorList>
            <person name="Messina E."/>
            <person name="Sorokin D.Y."/>
            <person name="Kublanov I.V."/>
            <person name="Toshchakov S."/>
            <person name="Lopatina A."/>
            <person name="Arcadi E."/>
            <person name="Smedile F."/>
            <person name="La Spada G."/>
            <person name="La Cono V."/>
            <person name="Yakimov M.M."/>
        </authorList>
    </citation>
    <scope>NUCLEOTIDE SEQUENCE [LARGE SCALE GENOMIC DNA]</scope>
    <source>
        <strain evidence="3 4">M27-SA2</strain>
    </source>
</reference>
<protein>
    <submittedName>
        <fullName evidence="2">Uncharacterized protein</fullName>
    </submittedName>
</protein>
<accession>A0A0F7P7X6</accession>
<proteinExistence type="predicted"/>
<evidence type="ECO:0000256" key="1">
    <source>
        <dbReference type="SAM" id="MobiDB-lite"/>
    </source>
</evidence>
<dbReference type="GeneID" id="26009679"/>
<dbReference type="EMBL" id="CP011564">
    <property type="protein sequence ID" value="ALG81219.1"/>
    <property type="molecule type" value="Genomic_DNA"/>
</dbReference>
<dbReference type="KEGG" id="hsu:HLASF_0310"/>
<sequence length="359" mass="36497">MTARGTRTMLVALVAALAAIALTIGGVGPAVAADDSPPAVPSSYFGTVHDEGGGAPADGTTIVAVGYDGDGAVVDRDSITVQDGRYGGSGGFDDKLRIASDAANVTFYVGSTNGTQLEPTDDDPSSGVHEWDLTASGGAFGGEVSTTAPSSGPTATMTSTQANEVLTIAPKQTGVPTTTPAEETVTEEPTQNQETPTEATETTESSALEPVTTDASDDEGFGLPLSMRSLAGLLLLVGVVLYSRSGNATAVSRLVTLPAALTGLLGTESSEEGGQIRATNAVEQEIACKVRCKTPSETVFLETIELEAGATSSLGDVPDEKFQLAVSISDGPTATETVEPGEEVSDVEIRIDTEGVHIE</sequence>
<dbReference type="STRING" id="1604004.HLASA_0309"/>
<dbReference type="KEGG" id="hsf:HLASA_0309"/>
<dbReference type="AlphaFoldDB" id="A0A0F7P7X6"/>
<dbReference type="EMBL" id="CP008874">
    <property type="protein sequence ID" value="AKH96817.1"/>
    <property type="molecule type" value="Genomic_DNA"/>
</dbReference>
<dbReference type="PATRIC" id="fig|1604004.4.peg.324"/>
<dbReference type="Proteomes" id="UP000069906">
    <property type="component" value="Chromosome"/>
</dbReference>
<evidence type="ECO:0000313" key="5">
    <source>
        <dbReference type="Proteomes" id="UP000069906"/>
    </source>
</evidence>
<dbReference type="RefSeq" id="WP_050047649.1">
    <property type="nucleotide sequence ID" value="NZ_CP008874.1"/>
</dbReference>
<name>A0A0F7P7X6_9EURY</name>